<protein>
    <recommendedName>
        <fullName evidence="3">N-acetyltransferase domain-containing protein</fullName>
    </recommendedName>
</protein>
<dbReference type="OrthoDB" id="630895at2759"/>
<dbReference type="AlphaFoldDB" id="A0A6A4I6D3"/>
<evidence type="ECO:0000313" key="2">
    <source>
        <dbReference type="Proteomes" id="UP000799118"/>
    </source>
</evidence>
<sequence length="196" mass="22402">MWKEEGIRVKKRLNSLVTGLSGERCGGYNRVHERSKKCILDPQSSFSLPFRSRPKGIDQELKLTQKIFAAFAEGIWRPAKGSPLKAIRELIVDSTEGDDNSGSGSRRDVYIGDVDFRHAHCDWWTERLTPIKNNWEKWKEKEKFWSIGAVLKLSYHNRSIGFAAISTLFHQWGIAQIGCTEVRAETNVSNIESNHL</sequence>
<accession>A0A6A4I6D3</accession>
<organism evidence="1 2">
    <name type="scientific">Gymnopus androsaceus JB14</name>
    <dbReference type="NCBI Taxonomy" id="1447944"/>
    <lineage>
        <taxon>Eukaryota</taxon>
        <taxon>Fungi</taxon>
        <taxon>Dikarya</taxon>
        <taxon>Basidiomycota</taxon>
        <taxon>Agaricomycotina</taxon>
        <taxon>Agaricomycetes</taxon>
        <taxon>Agaricomycetidae</taxon>
        <taxon>Agaricales</taxon>
        <taxon>Marasmiineae</taxon>
        <taxon>Omphalotaceae</taxon>
        <taxon>Gymnopus</taxon>
    </lineage>
</organism>
<evidence type="ECO:0008006" key="3">
    <source>
        <dbReference type="Google" id="ProtNLM"/>
    </source>
</evidence>
<reference evidence="1" key="1">
    <citation type="journal article" date="2019" name="Environ. Microbiol.">
        <title>Fungal ecological strategies reflected in gene transcription - a case study of two litter decomposers.</title>
        <authorList>
            <person name="Barbi F."/>
            <person name="Kohler A."/>
            <person name="Barry K."/>
            <person name="Baskaran P."/>
            <person name="Daum C."/>
            <person name="Fauchery L."/>
            <person name="Ihrmark K."/>
            <person name="Kuo A."/>
            <person name="LaButti K."/>
            <person name="Lipzen A."/>
            <person name="Morin E."/>
            <person name="Grigoriev I.V."/>
            <person name="Henrissat B."/>
            <person name="Lindahl B."/>
            <person name="Martin F."/>
        </authorList>
    </citation>
    <scope>NUCLEOTIDE SEQUENCE</scope>
    <source>
        <strain evidence="1">JB14</strain>
    </source>
</reference>
<dbReference type="Proteomes" id="UP000799118">
    <property type="component" value="Unassembled WGS sequence"/>
</dbReference>
<evidence type="ECO:0000313" key="1">
    <source>
        <dbReference type="EMBL" id="KAE9404978.1"/>
    </source>
</evidence>
<name>A0A6A4I6D3_9AGAR</name>
<proteinExistence type="predicted"/>
<keyword evidence="2" id="KW-1185">Reference proteome</keyword>
<gene>
    <name evidence="1" type="ORF">BT96DRAFT_972801</name>
</gene>
<dbReference type="EMBL" id="ML769412">
    <property type="protein sequence ID" value="KAE9404978.1"/>
    <property type="molecule type" value="Genomic_DNA"/>
</dbReference>